<dbReference type="GeneID" id="25324885"/>
<dbReference type="OrthoDB" id="2399539at2759"/>
<keyword evidence="1" id="KW-0539">Nucleus</keyword>
<accession>A0A0D2EUL7</accession>
<dbReference type="GO" id="GO:0006351">
    <property type="term" value="P:DNA-templated transcription"/>
    <property type="evidence" value="ECO:0007669"/>
    <property type="project" value="InterPro"/>
</dbReference>
<dbReference type="AlphaFoldDB" id="A0A0D2EUL7"/>
<dbReference type="Proteomes" id="UP000054342">
    <property type="component" value="Unassembled WGS sequence"/>
</dbReference>
<dbReference type="GO" id="GO:0008270">
    <property type="term" value="F:zinc ion binding"/>
    <property type="evidence" value="ECO:0007669"/>
    <property type="project" value="InterPro"/>
</dbReference>
<dbReference type="RefSeq" id="XP_013319049.1">
    <property type="nucleotide sequence ID" value="XM_013463595.1"/>
</dbReference>
<dbReference type="CDD" id="cd12148">
    <property type="entry name" value="fungal_TF_MHR"/>
    <property type="match status" value="1"/>
</dbReference>
<organism evidence="3 4">
    <name type="scientific">Exophiala xenobiotica</name>
    <dbReference type="NCBI Taxonomy" id="348802"/>
    <lineage>
        <taxon>Eukaryota</taxon>
        <taxon>Fungi</taxon>
        <taxon>Dikarya</taxon>
        <taxon>Ascomycota</taxon>
        <taxon>Pezizomycotina</taxon>
        <taxon>Eurotiomycetes</taxon>
        <taxon>Chaetothyriomycetidae</taxon>
        <taxon>Chaetothyriales</taxon>
        <taxon>Herpotrichiellaceae</taxon>
        <taxon>Exophiala</taxon>
    </lineage>
</organism>
<dbReference type="HOGENOM" id="CLU_015502_4_1_1"/>
<dbReference type="PANTHER" id="PTHR47431">
    <property type="entry name" value="ZN(II)2CYS6 TRANSCRIPTION FACTOR (EUROFUNG)-RELATED"/>
    <property type="match status" value="1"/>
</dbReference>
<proteinExistence type="predicted"/>
<sequence>MSQIPTSPSTPCGAKPWSAKAIPHFVPAESLNIPGDPCIDLYYKHFHRHHPCVLPQTHLERLLEDSSRQVSLKPLISVMRFVGSLYARLEQGKPLVEDTINVCVATEQCSRDPFTVQYRLIYSITLYWCGEHVRSREEMNRAIELALELGMHRRSFATQHGHGDSVREESWRRTWWQLYIVDSWYAAIKHVRICPTYCVDVTTELPCEEEEYESGAIPPPKTLEEFDSREFSAINQVYSSFAYLIGITHDLYTVMAGLEWDTSNDSASNVAEMIDVVIEGWLLLLPESKRQILSRNGEFDELMFQANMAIHALTLSNHRQFSALALNPVERISSCLSNAPDNCFCTSVDYETIHTARCLQAIEAQIRLISLPIRPYAHTPFVICMLATGTISLLSACKYFLTGQKLAVARHQIKMSLGYIKSLSKVWPQAQTTVQEIQTIAREVLEKSSQNHPCIPCLDTIPPNCSIQPSLSPGFDVSQDSSACGLAMPFLEILDTEFHLSDTQADTTWFLADDHES</sequence>
<dbReference type="Pfam" id="PF04082">
    <property type="entry name" value="Fungal_trans"/>
    <property type="match status" value="1"/>
</dbReference>
<dbReference type="InterPro" id="IPR007219">
    <property type="entry name" value="XnlR_reg_dom"/>
</dbReference>
<feature type="domain" description="Xylanolytic transcriptional activator regulatory" evidence="2">
    <location>
        <begin position="135"/>
        <end position="212"/>
    </location>
</feature>
<dbReference type="EMBL" id="KN847318">
    <property type="protein sequence ID" value="KIW58465.1"/>
    <property type="molecule type" value="Genomic_DNA"/>
</dbReference>
<evidence type="ECO:0000313" key="4">
    <source>
        <dbReference type="Proteomes" id="UP000054342"/>
    </source>
</evidence>
<gene>
    <name evidence="3" type="ORF">PV05_02977</name>
</gene>
<dbReference type="GO" id="GO:0003677">
    <property type="term" value="F:DNA binding"/>
    <property type="evidence" value="ECO:0007669"/>
    <property type="project" value="InterPro"/>
</dbReference>
<dbReference type="PANTHER" id="PTHR47431:SF4">
    <property type="entry name" value="ZN(II)2CYS6 TRANSCRIPTION FACTOR (EUROFUNG)"/>
    <property type="match status" value="1"/>
</dbReference>
<keyword evidence="4" id="KW-1185">Reference proteome</keyword>
<dbReference type="SMART" id="SM00906">
    <property type="entry name" value="Fungal_trans"/>
    <property type="match status" value="1"/>
</dbReference>
<name>A0A0D2EUL7_9EURO</name>
<evidence type="ECO:0000256" key="1">
    <source>
        <dbReference type="ARBA" id="ARBA00023242"/>
    </source>
</evidence>
<protein>
    <recommendedName>
        <fullName evidence="2">Xylanolytic transcriptional activator regulatory domain-containing protein</fullName>
    </recommendedName>
</protein>
<reference evidence="3 4" key="1">
    <citation type="submission" date="2015-01" db="EMBL/GenBank/DDBJ databases">
        <title>The Genome Sequence of Exophiala xenobiotica CBS118157.</title>
        <authorList>
            <consortium name="The Broad Institute Genomics Platform"/>
            <person name="Cuomo C."/>
            <person name="de Hoog S."/>
            <person name="Gorbushina A."/>
            <person name="Stielow B."/>
            <person name="Teixiera M."/>
            <person name="Abouelleil A."/>
            <person name="Chapman S.B."/>
            <person name="Priest M."/>
            <person name="Young S.K."/>
            <person name="Wortman J."/>
            <person name="Nusbaum C."/>
            <person name="Birren B."/>
        </authorList>
    </citation>
    <scope>NUCLEOTIDE SEQUENCE [LARGE SCALE GENOMIC DNA]</scope>
    <source>
        <strain evidence="3 4">CBS 118157</strain>
    </source>
</reference>
<dbReference type="STRING" id="348802.A0A0D2EUL7"/>
<evidence type="ECO:0000313" key="3">
    <source>
        <dbReference type="EMBL" id="KIW58465.1"/>
    </source>
</evidence>
<evidence type="ECO:0000259" key="2">
    <source>
        <dbReference type="SMART" id="SM00906"/>
    </source>
</evidence>